<dbReference type="NCBIfam" id="TIGR02543">
    <property type="entry name" value="List_Bact_rpt"/>
    <property type="match status" value="1"/>
</dbReference>
<feature type="chain" id="PRO_5019457290" description="Bacterial repeat domain-containing protein" evidence="2">
    <location>
        <begin position="24"/>
        <end position="1202"/>
    </location>
</feature>
<dbReference type="Gene3D" id="2.60.40.4270">
    <property type="entry name" value="Listeria-Bacteroides repeat domain"/>
    <property type="match status" value="7"/>
</dbReference>
<dbReference type="GO" id="GO:0030313">
    <property type="term" value="C:cell envelope"/>
    <property type="evidence" value="ECO:0007669"/>
    <property type="project" value="UniProtKB-SubCell"/>
</dbReference>
<dbReference type="Pfam" id="PF18998">
    <property type="entry name" value="Flg_new_2"/>
    <property type="match status" value="1"/>
</dbReference>
<keyword evidence="5" id="KW-1185">Reference proteome</keyword>
<accession>A0A432Z1K3</accession>
<dbReference type="SUPFAM" id="SSF51126">
    <property type="entry name" value="Pectin lyase-like"/>
    <property type="match status" value="1"/>
</dbReference>
<feature type="signal peptide" evidence="2">
    <location>
        <begin position="1"/>
        <end position="23"/>
    </location>
</feature>
<dbReference type="InterPro" id="IPR013378">
    <property type="entry name" value="InlB-like_B-rpt"/>
</dbReference>
<feature type="domain" description="Bacterial repeat" evidence="3">
    <location>
        <begin position="673"/>
        <end position="742"/>
    </location>
</feature>
<organism evidence="4 5">
    <name type="scientific">Idiomarina ramblicola</name>
    <dbReference type="NCBI Taxonomy" id="263724"/>
    <lineage>
        <taxon>Bacteria</taxon>
        <taxon>Pseudomonadati</taxon>
        <taxon>Pseudomonadota</taxon>
        <taxon>Gammaproteobacteria</taxon>
        <taxon>Alteromonadales</taxon>
        <taxon>Idiomarinaceae</taxon>
        <taxon>Idiomarina</taxon>
    </lineage>
</organism>
<dbReference type="OrthoDB" id="5762010at2"/>
<protein>
    <recommendedName>
        <fullName evidence="3">Bacterial repeat domain-containing protein</fullName>
    </recommendedName>
</protein>
<reference evidence="5" key="1">
    <citation type="journal article" date="2018" name="Front. Microbiol.">
        <title>Genome-Based Analysis Reveals the Taxonomy and Diversity of the Family Idiomarinaceae.</title>
        <authorList>
            <person name="Liu Y."/>
            <person name="Lai Q."/>
            <person name="Shao Z."/>
        </authorList>
    </citation>
    <scope>NUCLEOTIDE SEQUENCE [LARGE SCALE GENOMIC DNA]</scope>
    <source>
        <strain evidence="5">R22</strain>
    </source>
</reference>
<dbReference type="AlphaFoldDB" id="A0A432Z1K3"/>
<dbReference type="InterPro" id="IPR012334">
    <property type="entry name" value="Pectin_lyas_fold"/>
</dbReference>
<keyword evidence="2" id="KW-0732">Signal</keyword>
<evidence type="ECO:0000256" key="2">
    <source>
        <dbReference type="SAM" id="SignalP"/>
    </source>
</evidence>
<evidence type="ECO:0000256" key="1">
    <source>
        <dbReference type="ARBA" id="ARBA00004196"/>
    </source>
</evidence>
<gene>
    <name evidence="4" type="ORF">CWI78_04480</name>
</gene>
<evidence type="ECO:0000259" key="3">
    <source>
        <dbReference type="Pfam" id="PF18998"/>
    </source>
</evidence>
<dbReference type="SMART" id="SM00710">
    <property type="entry name" value="PbH1"/>
    <property type="match status" value="4"/>
</dbReference>
<name>A0A432Z1K3_9GAMM</name>
<comment type="subcellular location">
    <subcellularLocation>
        <location evidence="1">Cell envelope</location>
    </subcellularLocation>
</comment>
<proteinExistence type="predicted"/>
<dbReference type="EMBL" id="PIQC01000003">
    <property type="protein sequence ID" value="RUO71778.1"/>
    <property type="molecule type" value="Genomic_DNA"/>
</dbReference>
<dbReference type="InterPro" id="IPR059226">
    <property type="entry name" value="Choice_anch_Q_dom"/>
</dbReference>
<comment type="caution">
    <text evidence="4">The sequence shown here is derived from an EMBL/GenBank/DDBJ whole genome shotgun (WGS) entry which is preliminary data.</text>
</comment>
<sequence length="1202" mass="126995">MLRMIARFLIGLLCLCFAAAAQATDYEVSGVSDMFDYYNGTYTEDGLQNGKPYFRKDEPMSWSGETYIFYDGGRWGIGPDLMMAEITNFNSSDTPPETGWENMMNPGDDIRVTQAGAGISYSEKYLTESIDNDGSFTQSVEISHNNFNGEKFSGSIGLDFVADGRVNVYNLPAGLTAKVIKQSDTKLKFYLEGQASAATQADNVTNVTLSFPDFAFIGSGSTSAENTSGSLTEDFVIQFRDEVSVGSTGDHTTIAAAISAAQPFDILRVEEGVYTEYDIQIGKNIAIVGAGAGKTIVQADTTPGNAPGRVFSVSSNLADVVISDVTIQNGYEQGNYGANGGGIYAQSFIVLQNCHITNNMLLSGNNSANGGGINAIKGLRIENCLVDKNTAEFEASREFGGGGVYFGGQATIINSTFTDNELKYAGTAINTMRGGAIAGNNASGLTMVNSTVVGNSAPGVGGGVALVRPDAGTYEIVNSIITGNASPLITAEADLHVVDGSATINIRNSITAFVSPSGGSTINLTDTQNVDPMFDNFGNYGGNTSLFALTSGSPAIGAGLVTDDVPDLDQRGYSRSNNPDIGAYQYDGTLPVYVTYHANGGSGDEPELGYSLSEGKSFTVSGLDSLSRADHTFNGWNTEANGSGSAYVENDSITLGTADVDLYAQWTPDVVGYTLSYTAGAGGSISGDASQTVEEGTDGVEVTAVADTGYSFADWSDGVTTAARQDSNITADLSVTAGFERNEYTVTFVVNGTEFGQQQVLHGDSASDPGTPSVTGYTFTGWNTDYSAVTSDLTVVANLSINSYPVSFFDHLGNLISTVNVNHGSAANAPDAPTRNGYNFSGWSVDISTVTSALDATAQYDLNSYTVTFADHDGSVIATQTVEYQSAATAPADPARSGYTFTGWSGSFSSVTGDVTITAQYSVDSYVVTFADHDGTVIDTQSVAYQSAASAPTDPIRSGYTFKGWNGDFSSVTGDVTVTAQYTRNTYTVAFVDYDGSTITTETVEYQSAATAPADPTRSGYTFTGWSGSFSSVTGDVTITAQYSVNSYVVTFADHDGSVIVTQSVEYQSAATAPEAPVREGYTFTGWDTAFGSVTGSLTVTAQYEQQMLRISFWIVGEGTVSPEEPLVNWGQQKVFTITPANGYRVESVQGCGITLLEGQRYQTEAITADCELAVKFSRENVNEGVTRSFLYWTMFLEETNQ</sequence>
<dbReference type="Proteomes" id="UP000288058">
    <property type="component" value="Unassembled WGS sequence"/>
</dbReference>
<dbReference type="InterPro" id="IPR011050">
    <property type="entry name" value="Pectin_lyase_fold/virulence"/>
</dbReference>
<dbReference type="InterPro" id="IPR042229">
    <property type="entry name" value="Listeria/Bacterioides_rpt_sf"/>
</dbReference>
<dbReference type="Pfam" id="PF09479">
    <property type="entry name" value="Flg_new"/>
    <property type="match status" value="7"/>
</dbReference>
<dbReference type="Gene3D" id="2.160.20.10">
    <property type="entry name" value="Single-stranded right-handed beta-helix, Pectin lyase-like"/>
    <property type="match status" value="1"/>
</dbReference>
<evidence type="ECO:0000313" key="5">
    <source>
        <dbReference type="Proteomes" id="UP000288058"/>
    </source>
</evidence>
<evidence type="ECO:0000313" key="4">
    <source>
        <dbReference type="EMBL" id="RUO71778.1"/>
    </source>
</evidence>
<dbReference type="InterPro" id="IPR044060">
    <property type="entry name" value="Bacterial_rp_domain"/>
</dbReference>
<dbReference type="InterPro" id="IPR006626">
    <property type="entry name" value="PbH1"/>
</dbReference>
<dbReference type="NCBIfam" id="NF041518">
    <property type="entry name" value="choice_anch_Q"/>
    <property type="match status" value="1"/>
</dbReference>